<dbReference type="GO" id="GO:0030246">
    <property type="term" value="F:carbohydrate binding"/>
    <property type="evidence" value="ECO:0007669"/>
    <property type="project" value="UniProtKB-KW"/>
</dbReference>
<evidence type="ECO:0000259" key="7">
    <source>
        <dbReference type="PROSITE" id="PS50041"/>
    </source>
</evidence>
<evidence type="ECO:0000256" key="6">
    <source>
        <dbReference type="SAM" id="Phobius"/>
    </source>
</evidence>
<evidence type="ECO:0000313" key="9">
    <source>
        <dbReference type="Proteomes" id="UP000694545"/>
    </source>
</evidence>
<keyword evidence="3" id="KW-0964">Secreted</keyword>
<dbReference type="InterPro" id="IPR016187">
    <property type="entry name" value="CTDL_fold"/>
</dbReference>
<evidence type="ECO:0000256" key="3">
    <source>
        <dbReference type="ARBA" id="ARBA00022525"/>
    </source>
</evidence>
<feature type="domain" description="C-type lectin" evidence="7">
    <location>
        <begin position="115"/>
        <end position="218"/>
    </location>
</feature>
<proteinExistence type="predicted"/>
<dbReference type="Ensembl" id="ENSVKKT00000007765.1">
    <property type="protein sequence ID" value="ENSVKKP00000007567.1"/>
    <property type="gene ID" value="ENSVKKG00000005432.1"/>
</dbReference>
<comment type="subcellular location">
    <subcellularLocation>
        <location evidence="1">Cell membrane</location>
        <topology evidence="1">Single-pass type II membrane protein</topology>
    </subcellularLocation>
    <subcellularLocation>
        <location evidence="2">Secreted</location>
    </subcellularLocation>
</comment>
<accession>A0A8D2IY80</accession>
<protein>
    <recommendedName>
        <fullName evidence="7">C-type lectin domain-containing protein</fullName>
    </recommendedName>
</protein>
<dbReference type="PANTHER" id="PTHR45710:SF35">
    <property type="entry name" value="C-TYPE LECTIN DOMAIN FAMILY 2 MEMBER D"/>
    <property type="match status" value="1"/>
</dbReference>
<dbReference type="Gene3D" id="3.10.100.10">
    <property type="entry name" value="Mannose-Binding Protein A, subunit A"/>
    <property type="match status" value="1"/>
</dbReference>
<dbReference type="OMA" id="RDPELTW"/>
<evidence type="ECO:0000256" key="1">
    <source>
        <dbReference type="ARBA" id="ARBA00004401"/>
    </source>
</evidence>
<dbReference type="GeneID" id="123024648"/>
<keyword evidence="6" id="KW-0472">Membrane</keyword>
<dbReference type="Proteomes" id="UP000694545">
    <property type="component" value="Unplaced"/>
</dbReference>
<feature type="compositionally biased region" description="Polar residues" evidence="5">
    <location>
        <begin position="43"/>
        <end position="54"/>
    </location>
</feature>
<sequence length="224" mass="25250">MFCSVIRGRRMTHPGTSTTFTKDGQTNLEQVRLSVDEPVGSAISRSPGQPQKQTEGTEEKSCWPAVDELKATLKIHCPKELFFLIGIVIGVLLGKFLLPSCPSVTPLCLQDWVGYNRRCYFFSDDEGTWDTAQSNCSFHGASLAVIDTQKEKDFLLQHKGASDYWFGLRRIDEQPWKWTNGSDFNNWFPIGANGPCAYLNDEAASSTWCDTERNWICSRPDHIS</sequence>
<dbReference type="GO" id="GO:0005576">
    <property type="term" value="C:extracellular region"/>
    <property type="evidence" value="ECO:0007669"/>
    <property type="project" value="UniProtKB-SubCell"/>
</dbReference>
<keyword evidence="9" id="KW-1185">Reference proteome</keyword>
<dbReference type="CDD" id="cd03593">
    <property type="entry name" value="CLECT_NK_receptors_like"/>
    <property type="match status" value="1"/>
</dbReference>
<reference evidence="8" key="2">
    <citation type="submission" date="2025-09" db="UniProtKB">
        <authorList>
            <consortium name="Ensembl"/>
        </authorList>
    </citation>
    <scope>IDENTIFICATION</scope>
</reference>
<keyword evidence="4" id="KW-0430">Lectin</keyword>
<dbReference type="SMART" id="SM00034">
    <property type="entry name" value="CLECT"/>
    <property type="match status" value="1"/>
</dbReference>
<dbReference type="InterPro" id="IPR016186">
    <property type="entry name" value="C-type_lectin-like/link_sf"/>
</dbReference>
<dbReference type="PANTHER" id="PTHR45710">
    <property type="entry name" value="C-TYPE LECTIN DOMAIN-CONTAINING PROTEIN 180"/>
    <property type="match status" value="1"/>
</dbReference>
<dbReference type="RefSeq" id="XP_044288580.1">
    <property type="nucleotide sequence ID" value="XM_044432645.1"/>
</dbReference>
<dbReference type="InterPro" id="IPR033992">
    <property type="entry name" value="NKR-like_CTLD"/>
</dbReference>
<organism evidence="8 9">
    <name type="scientific">Varanus komodoensis</name>
    <name type="common">Komodo dragon</name>
    <dbReference type="NCBI Taxonomy" id="61221"/>
    <lineage>
        <taxon>Eukaryota</taxon>
        <taxon>Metazoa</taxon>
        <taxon>Chordata</taxon>
        <taxon>Craniata</taxon>
        <taxon>Vertebrata</taxon>
        <taxon>Euteleostomi</taxon>
        <taxon>Lepidosauria</taxon>
        <taxon>Squamata</taxon>
        <taxon>Bifurcata</taxon>
        <taxon>Unidentata</taxon>
        <taxon>Episquamata</taxon>
        <taxon>Toxicofera</taxon>
        <taxon>Anguimorpha</taxon>
        <taxon>Paleoanguimorpha</taxon>
        <taxon>Varanoidea</taxon>
        <taxon>Varanidae</taxon>
        <taxon>Varanus</taxon>
    </lineage>
</organism>
<reference evidence="8" key="1">
    <citation type="submission" date="2025-08" db="UniProtKB">
        <authorList>
            <consortium name="Ensembl"/>
        </authorList>
    </citation>
    <scope>IDENTIFICATION</scope>
</reference>
<keyword evidence="6" id="KW-0812">Transmembrane</keyword>
<dbReference type="InterPro" id="IPR050828">
    <property type="entry name" value="C-type_lectin/matrix_domain"/>
</dbReference>
<dbReference type="Pfam" id="PF00059">
    <property type="entry name" value="Lectin_C"/>
    <property type="match status" value="1"/>
</dbReference>
<evidence type="ECO:0000256" key="5">
    <source>
        <dbReference type="SAM" id="MobiDB-lite"/>
    </source>
</evidence>
<evidence type="ECO:0000313" key="8">
    <source>
        <dbReference type="Ensembl" id="ENSVKKP00000007567.1"/>
    </source>
</evidence>
<dbReference type="InterPro" id="IPR001304">
    <property type="entry name" value="C-type_lectin-like"/>
</dbReference>
<evidence type="ECO:0000256" key="2">
    <source>
        <dbReference type="ARBA" id="ARBA00004613"/>
    </source>
</evidence>
<feature type="transmembrane region" description="Helical" evidence="6">
    <location>
        <begin position="81"/>
        <end position="98"/>
    </location>
</feature>
<keyword evidence="6" id="KW-1133">Transmembrane helix</keyword>
<dbReference type="SUPFAM" id="SSF56436">
    <property type="entry name" value="C-type lectin-like"/>
    <property type="match status" value="1"/>
</dbReference>
<dbReference type="PROSITE" id="PS50041">
    <property type="entry name" value="C_TYPE_LECTIN_2"/>
    <property type="match status" value="1"/>
</dbReference>
<feature type="region of interest" description="Disordered" evidence="5">
    <location>
        <begin position="39"/>
        <end position="59"/>
    </location>
</feature>
<dbReference type="GO" id="GO:0005886">
    <property type="term" value="C:plasma membrane"/>
    <property type="evidence" value="ECO:0007669"/>
    <property type="project" value="UniProtKB-SubCell"/>
</dbReference>
<dbReference type="OrthoDB" id="9049330at2759"/>
<evidence type="ECO:0000256" key="4">
    <source>
        <dbReference type="ARBA" id="ARBA00022734"/>
    </source>
</evidence>
<name>A0A8D2IY80_VARKO</name>
<gene>
    <name evidence="8" type="primary">LOC123024648</name>
</gene>
<dbReference type="AlphaFoldDB" id="A0A8D2IY80"/>
<dbReference type="KEGG" id="vko:123024648"/>